<comment type="caution">
    <text evidence="2">The sequence shown here is derived from an EMBL/GenBank/DDBJ whole genome shotgun (WGS) entry which is preliminary data.</text>
</comment>
<sequence length="93" mass="10911">MREERTQDEYERFDKNEGQNYTEKFSEGVGNGFTSSVCKFRTKEEHEFEAHFGTPDQKETHEFIGKNIEFGKRAADLLHASRVNKNKKIADHK</sequence>
<feature type="compositionally biased region" description="Basic and acidic residues" evidence="1">
    <location>
        <begin position="1"/>
        <end position="17"/>
    </location>
</feature>
<evidence type="ECO:0000256" key="1">
    <source>
        <dbReference type="SAM" id="MobiDB-lite"/>
    </source>
</evidence>
<reference evidence="2 3" key="1">
    <citation type="journal article" date="2018" name="Nat. Ecol. Evol.">
        <title>Shark genomes provide insights into elasmobranch evolution and the origin of vertebrates.</title>
        <authorList>
            <person name="Hara Y"/>
            <person name="Yamaguchi K"/>
            <person name="Onimaru K"/>
            <person name="Kadota M"/>
            <person name="Koyanagi M"/>
            <person name="Keeley SD"/>
            <person name="Tatsumi K"/>
            <person name="Tanaka K"/>
            <person name="Motone F"/>
            <person name="Kageyama Y"/>
            <person name="Nozu R"/>
            <person name="Adachi N"/>
            <person name="Nishimura O"/>
            <person name="Nakagawa R"/>
            <person name="Tanegashima C"/>
            <person name="Kiyatake I"/>
            <person name="Matsumoto R"/>
            <person name="Murakumo K"/>
            <person name="Nishida K"/>
            <person name="Terakita A"/>
            <person name="Kuratani S"/>
            <person name="Sato K"/>
            <person name="Hyodo S Kuraku.S."/>
        </authorList>
    </citation>
    <scope>NUCLEOTIDE SEQUENCE [LARGE SCALE GENOMIC DNA]</scope>
</reference>
<dbReference type="AlphaFoldDB" id="A0A401P790"/>
<organism evidence="2 3">
    <name type="scientific">Scyliorhinus torazame</name>
    <name type="common">Cloudy catshark</name>
    <name type="synonym">Catulus torazame</name>
    <dbReference type="NCBI Taxonomy" id="75743"/>
    <lineage>
        <taxon>Eukaryota</taxon>
        <taxon>Metazoa</taxon>
        <taxon>Chordata</taxon>
        <taxon>Craniata</taxon>
        <taxon>Vertebrata</taxon>
        <taxon>Chondrichthyes</taxon>
        <taxon>Elasmobranchii</taxon>
        <taxon>Galeomorphii</taxon>
        <taxon>Galeoidea</taxon>
        <taxon>Carcharhiniformes</taxon>
        <taxon>Scyliorhinidae</taxon>
        <taxon>Scyliorhinus</taxon>
    </lineage>
</organism>
<name>A0A401P790_SCYTO</name>
<protein>
    <submittedName>
        <fullName evidence="2">Uncharacterized protein</fullName>
    </submittedName>
</protein>
<accession>A0A401P790</accession>
<dbReference type="EMBL" id="BFAA01000199">
    <property type="protein sequence ID" value="GCB68930.1"/>
    <property type="molecule type" value="Genomic_DNA"/>
</dbReference>
<dbReference type="Proteomes" id="UP000288216">
    <property type="component" value="Unassembled WGS sequence"/>
</dbReference>
<proteinExistence type="predicted"/>
<keyword evidence="3" id="KW-1185">Reference proteome</keyword>
<gene>
    <name evidence="2" type="ORF">scyTo_0000970</name>
</gene>
<evidence type="ECO:0000313" key="3">
    <source>
        <dbReference type="Proteomes" id="UP000288216"/>
    </source>
</evidence>
<evidence type="ECO:0000313" key="2">
    <source>
        <dbReference type="EMBL" id="GCB68930.1"/>
    </source>
</evidence>
<feature type="region of interest" description="Disordered" evidence="1">
    <location>
        <begin position="1"/>
        <end position="27"/>
    </location>
</feature>